<evidence type="ECO:0000259" key="2">
    <source>
        <dbReference type="Pfam" id="PF03070"/>
    </source>
</evidence>
<keyword evidence="1" id="KW-0784">Thiamine biosynthesis</keyword>
<protein>
    <recommendedName>
        <fullName evidence="1">Aminopyrimidine aminohydrolase</fullName>
        <ecNumber evidence="1">3.5.99.2</ecNumber>
    </recommendedName>
</protein>
<feature type="domain" description="Thiaminase-2/PQQC" evidence="2">
    <location>
        <begin position="12"/>
        <end position="215"/>
    </location>
</feature>
<gene>
    <name evidence="3" type="ORF">BKG89_02710</name>
</gene>
<evidence type="ECO:0000313" key="4">
    <source>
        <dbReference type="Proteomes" id="UP000188820"/>
    </source>
</evidence>
<dbReference type="InterPro" id="IPR004305">
    <property type="entry name" value="Thiaminase-2/PQQC"/>
</dbReference>
<sequence length="217" mass="25285">MLTCQHLIKGASNYWKNYIEHDFVLQLANGTLPKENFRHYLKQDYLYLFHYSRAFGLAIYKSNNFTQMKASYQILQSILEEKQLHISYCQEWGITEAELRNIPESPACIAYTRYILDCGYHGTLVDLYAAIAPCVLGYAEISKMINERQISPPNNPYQKWIDSYSSVEFQQSVAKISSNLERLCQSLNSFHQQKIQEIFTTATRMETAFWQMGLDLS</sequence>
<dbReference type="RefSeq" id="WP_077462655.1">
    <property type="nucleotide sequence ID" value="NZ_MLAA01000008.1"/>
</dbReference>
<dbReference type="InterPro" id="IPR016084">
    <property type="entry name" value="Haem_Oase-like_multi-hlx"/>
</dbReference>
<comment type="similarity">
    <text evidence="1">Belongs to the TenA family.</text>
</comment>
<accession>A0ABX3KZ27</accession>
<dbReference type="Proteomes" id="UP000188820">
    <property type="component" value="Unassembled WGS sequence"/>
</dbReference>
<name>A0ABX3KZ27_9PAST</name>
<dbReference type="Pfam" id="PF03070">
    <property type="entry name" value="TENA_THI-4"/>
    <property type="match status" value="1"/>
</dbReference>
<dbReference type="SUPFAM" id="SSF48613">
    <property type="entry name" value="Heme oxygenase-like"/>
    <property type="match status" value="1"/>
</dbReference>
<dbReference type="Gene3D" id="1.20.910.10">
    <property type="entry name" value="Heme oxygenase-like"/>
    <property type="match status" value="1"/>
</dbReference>
<dbReference type="InterPro" id="IPR027574">
    <property type="entry name" value="Thiaminase_II"/>
</dbReference>
<dbReference type="CDD" id="cd19367">
    <property type="entry name" value="TenA_C_ScTHI20-like"/>
    <property type="match status" value="1"/>
</dbReference>
<dbReference type="EC" id="3.5.99.2" evidence="1"/>
<reference evidence="3 4" key="1">
    <citation type="submission" date="2016-10" db="EMBL/GenBank/DDBJ databases">
        <title>Rodentibacter gen. nov. and new species.</title>
        <authorList>
            <person name="Christensen H."/>
        </authorList>
    </citation>
    <scope>NUCLEOTIDE SEQUENCE [LARGE SCALE GENOMIC DNA]</scope>
    <source>
        <strain evidence="3 4">1998236014</strain>
    </source>
</reference>
<evidence type="ECO:0000313" key="3">
    <source>
        <dbReference type="EMBL" id="OOF70718.1"/>
    </source>
</evidence>
<dbReference type="EMBL" id="MLAA01000008">
    <property type="protein sequence ID" value="OOF70718.1"/>
    <property type="molecule type" value="Genomic_DNA"/>
</dbReference>
<keyword evidence="1" id="KW-0378">Hydrolase</keyword>
<evidence type="ECO:0000256" key="1">
    <source>
        <dbReference type="RuleBase" id="RU363093"/>
    </source>
</evidence>
<comment type="pathway">
    <text evidence="1">Cofactor biosynthesis; thiamine diphosphate biosynthesis.</text>
</comment>
<dbReference type="PANTHER" id="PTHR43198:SF2">
    <property type="entry name" value="SI:CH1073-67J19.1-RELATED"/>
    <property type="match status" value="1"/>
</dbReference>
<keyword evidence="4" id="KW-1185">Reference proteome</keyword>
<dbReference type="PANTHER" id="PTHR43198">
    <property type="entry name" value="BIFUNCTIONAL TH2 PROTEIN"/>
    <property type="match status" value="1"/>
</dbReference>
<dbReference type="NCBIfam" id="TIGR04306">
    <property type="entry name" value="salvage_TenA"/>
    <property type="match status" value="1"/>
</dbReference>
<comment type="function">
    <text evidence="1">Catalyzes an amino-pyrimidine hydrolysis reaction at the C5' of the pyrimidine moiety of thiamine compounds, a reaction that is part of a thiamine salvage pathway.</text>
</comment>
<dbReference type="InterPro" id="IPR050967">
    <property type="entry name" value="Thiamine_Salvage_TenA"/>
</dbReference>
<comment type="caution">
    <text evidence="3">The sequence shown here is derived from an EMBL/GenBank/DDBJ whole genome shotgun (WGS) entry which is preliminary data.</text>
</comment>
<comment type="catalytic activity">
    <reaction evidence="1">
        <text>4-amino-5-aminomethyl-2-methylpyrimidine + H2O = 4-amino-5-hydroxymethyl-2-methylpyrimidine + NH4(+)</text>
        <dbReference type="Rhea" id="RHEA:31799"/>
        <dbReference type="ChEBI" id="CHEBI:15377"/>
        <dbReference type="ChEBI" id="CHEBI:16892"/>
        <dbReference type="ChEBI" id="CHEBI:28938"/>
        <dbReference type="ChEBI" id="CHEBI:63416"/>
        <dbReference type="EC" id="3.5.99.2"/>
    </reaction>
</comment>
<comment type="catalytic activity">
    <reaction evidence="1">
        <text>thiamine + H2O = 5-(2-hydroxyethyl)-4-methylthiazole + 4-amino-5-hydroxymethyl-2-methylpyrimidine + H(+)</text>
        <dbReference type="Rhea" id="RHEA:17509"/>
        <dbReference type="ChEBI" id="CHEBI:15377"/>
        <dbReference type="ChEBI" id="CHEBI:15378"/>
        <dbReference type="ChEBI" id="CHEBI:16892"/>
        <dbReference type="ChEBI" id="CHEBI:17957"/>
        <dbReference type="ChEBI" id="CHEBI:18385"/>
        <dbReference type="EC" id="3.5.99.2"/>
    </reaction>
</comment>
<proteinExistence type="inferred from homology"/>
<organism evidence="3 4">
    <name type="scientific">Rodentibacter caecimuris</name>
    <dbReference type="NCBI Taxonomy" id="1796644"/>
    <lineage>
        <taxon>Bacteria</taxon>
        <taxon>Pseudomonadati</taxon>
        <taxon>Pseudomonadota</taxon>
        <taxon>Gammaproteobacteria</taxon>
        <taxon>Pasteurellales</taxon>
        <taxon>Pasteurellaceae</taxon>
        <taxon>Rodentibacter</taxon>
    </lineage>
</organism>